<dbReference type="EMBL" id="CAJHUB010000665">
    <property type="protein sequence ID" value="CAD7672266.1"/>
    <property type="molecule type" value="Genomic_DNA"/>
</dbReference>
<name>A0A811Y9X0_NYCPR</name>
<keyword evidence="2" id="KW-1185">Reference proteome</keyword>
<dbReference type="AlphaFoldDB" id="A0A811Y9X0"/>
<gene>
    <name evidence="1" type="ORF">NYPRO_LOCUS5061</name>
</gene>
<evidence type="ECO:0000313" key="1">
    <source>
        <dbReference type="EMBL" id="CAD7672266.1"/>
    </source>
</evidence>
<organism evidence="1 2">
    <name type="scientific">Nyctereutes procyonoides</name>
    <name type="common">Raccoon dog</name>
    <name type="synonym">Canis procyonoides</name>
    <dbReference type="NCBI Taxonomy" id="34880"/>
    <lineage>
        <taxon>Eukaryota</taxon>
        <taxon>Metazoa</taxon>
        <taxon>Chordata</taxon>
        <taxon>Craniata</taxon>
        <taxon>Vertebrata</taxon>
        <taxon>Euteleostomi</taxon>
        <taxon>Mammalia</taxon>
        <taxon>Eutheria</taxon>
        <taxon>Laurasiatheria</taxon>
        <taxon>Carnivora</taxon>
        <taxon>Caniformia</taxon>
        <taxon>Canidae</taxon>
        <taxon>Nyctereutes</taxon>
    </lineage>
</organism>
<reference evidence="1" key="1">
    <citation type="submission" date="2020-12" db="EMBL/GenBank/DDBJ databases">
        <authorList>
            <consortium name="Molecular Ecology Group"/>
        </authorList>
    </citation>
    <scope>NUCLEOTIDE SEQUENCE</scope>
    <source>
        <strain evidence="1">TBG_1078</strain>
    </source>
</reference>
<sequence>MFSDSVTRMPSFEKSLSFMLGAHSVSEGPGNRDVLSHVYLFLDLPEAVSPPAFIFSASPHAESSFVLLVSGKQNQSHDVGVWREPALNPGPGLLPLPAFPLPAGAQAFLLLCFSESGDQKGGDSLKKGIRGLGKGLLGGSAPREALLVTEGLKHLGEQLLEEELWLPLNTDPEEQHLPLAIQTEVFCVSTKCHFQVAFQPPGLLSPRP</sequence>
<dbReference type="Proteomes" id="UP000645828">
    <property type="component" value="Unassembled WGS sequence"/>
</dbReference>
<evidence type="ECO:0000313" key="2">
    <source>
        <dbReference type="Proteomes" id="UP000645828"/>
    </source>
</evidence>
<comment type="caution">
    <text evidence="1">The sequence shown here is derived from an EMBL/GenBank/DDBJ whole genome shotgun (WGS) entry which is preliminary data.</text>
</comment>
<protein>
    <submittedName>
        <fullName evidence="1">(raccoon dog) hypothetical protein</fullName>
    </submittedName>
</protein>
<proteinExistence type="predicted"/>
<accession>A0A811Y9X0</accession>